<dbReference type="Gene3D" id="3.90.226.10">
    <property type="entry name" value="2-enoyl-CoA Hydratase, Chain A, domain 1"/>
    <property type="match status" value="1"/>
</dbReference>
<evidence type="ECO:0000313" key="5">
    <source>
        <dbReference type="Proteomes" id="UP000199079"/>
    </source>
</evidence>
<protein>
    <submittedName>
        <fullName evidence="4">Enoyl-CoA hydratase/carnithine racemase</fullName>
    </submittedName>
</protein>
<evidence type="ECO:0000313" key="4">
    <source>
        <dbReference type="EMBL" id="SDY82142.1"/>
    </source>
</evidence>
<dbReference type="OrthoDB" id="27846at2157"/>
<evidence type="ECO:0000256" key="3">
    <source>
        <dbReference type="RuleBase" id="RU003707"/>
    </source>
</evidence>
<dbReference type="PROSITE" id="PS00166">
    <property type="entry name" value="ENOYL_COA_HYDRATASE"/>
    <property type="match status" value="1"/>
</dbReference>
<dbReference type="Pfam" id="PF00378">
    <property type="entry name" value="ECH_1"/>
    <property type="match status" value="1"/>
</dbReference>
<dbReference type="GO" id="GO:0016836">
    <property type="term" value="F:hydro-lyase activity"/>
    <property type="evidence" value="ECO:0007669"/>
    <property type="project" value="UniProtKB-ARBA"/>
</dbReference>
<accession>A0A1H3MZT2</accession>
<dbReference type="PANTHER" id="PTHR11941">
    <property type="entry name" value="ENOYL-COA HYDRATASE-RELATED"/>
    <property type="match status" value="1"/>
</dbReference>
<dbReference type="Proteomes" id="UP000199079">
    <property type="component" value="Unassembled WGS sequence"/>
</dbReference>
<dbReference type="InterPro" id="IPR014748">
    <property type="entry name" value="Enoyl-CoA_hydra_C"/>
</dbReference>
<dbReference type="AlphaFoldDB" id="A0A1H3MZT2"/>
<evidence type="ECO:0000256" key="1">
    <source>
        <dbReference type="ARBA" id="ARBA00005254"/>
    </source>
</evidence>
<dbReference type="GO" id="GO:0006635">
    <property type="term" value="P:fatty acid beta-oxidation"/>
    <property type="evidence" value="ECO:0007669"/>
    <property type="project" value="TreeGrafter"/>
</dbReference>
<organism evidence="4 5">
    <name type="scientific">Halopenitus persicus</name>
    <dbReference type="NCBI Taxonomy" id="1048396"/>
    <lineage>
        <taxon>Archaea</taxon>
        <taxon>Methanobacteriati</taxon>
        <taxon>Methanobacteriota</taxon>
        <taxon>Stenosarchaea group</taxon>
        <taxon>Halobacteria</taxon>
        <taxon>Halobacteriales</taxon>
        <taxon>Haloferacaceae</taxon>
        <taxon>Halopenitus</taxon>
    </lineage>
</organism>
<dbReference type="RefSeq" id="WP_092734554.1">
    <property type="nucleotide sequence ID" value="NZ_FNPC01000011.1"/>
</dbReference>
<dbReference type="EMBL" id="FNPC01000011">
    <property type="protein sequence ID" value="SDY82142.1"/>
    <property type="molecule type" value="Genomic_DNA"/>
</dbReference>
<name>A0A1H3MZT2_9EURY</name>
<dbReference type="InterPro" id="IPR029045">
    <property type="entry name" value="ClpP/crotonase-like_dom_sf"/>
</dbReference>
<reference evidence="5" key="1">
    <citation type="submission" date="2016-10" db="EMBL/GenBank/DDBJ databases">
        <authorList>
            <person name="Varghese N."/>
            <person name="Submissions S."/>
        </authorList>
    </citation>
    <scope>NUCLEOTIDE SEQUENCE [LARGE SCALE GENOMIC DNA]</scope>
    <source>
        <strain evidence="5">DC30,IBRC 10041,KCTC 4046</strain>
    </source>
</reference>
<dbReference type="Gene3D" id="1.10.12.10">
    <property type="entry name" value="Lyase 2-enoyl-coa Hydratase, Chain A, domain 2"/>
    <property type="match status" value="1"/>
</dbReference>
<proteinExistence type="inferred from homology"/>
<dbReference type="PANTHER" id="PTHR11941:SF54">
    <property type="entry name" value="ENOYL-COA HYDRATASE, MITOCHONDRIAL"/>
    <property type="match status" value="1"/>
</dbReference>
<evidence type="ECO:0000256" key="2">
    <source>
        <dbReference type="ARBA" id="ARBA00023239"/>
    </source>
</evidence>
<dbReference type="InterPro" id="IPR018376">
    <property type="entry name" value="Enoyl-CoA_hyd/isom_CS"/>
</dbReference>
<keyword evidence="2" id="KW-0456">Lyase</keyword>
<comment type="similarity">
    <text evidence="1 3">Belongs to the enoyl-CoA hydratase/isomerase family.</text>
</comment>
<dbReference type="CDD" id="cd06558">
    <property type="entry name" value="crotonase-like"/>
    <property type="match status" value="1"/>
</dbReference>
<keyword evidence="5" id="KW-1185">Reference proteome</keyword>
<gene>
    <name evidence="4" type="ORF">SAMN05216564_1113</name>
</gene>
<dbReference type="FunFam" id="1.10.12.10:FF:000001">
    <property type="entry name" value="Probable enoyl-CoA hydratase, mitochondrial"/>
    <property type="match status" value="1"/>
</dbReference>
<dbReference type="InterPro" id="IPR001753">
    <property type="entry name" value="Enoyl-CoA_hydra/iso"/>
</dbReference>
<dbReference type="SUPFAM" id="SSF52096">
    <property type="entry name" value="ClpP/crotonase"/>
    <property type="match status" value="1"/>
</dbReference>
<sequence length="264" mass="28048">MTDQTPTFDTLDVTVSEDGIATVRLANDPVNAISQAMRHELADTLEILREDRVRVVVVTGTPTVFSVGADVGLFEEAQEWTTAEFRRNSRVLGRVFDGLETIEKPVIAAIEGTCVGGGLELALACDVRIVAPDATLGFPEHNIGLIPGLGGCSRFVQLVGPGVAKDLIFSGDLIDGEEAADISLVERVEDDPDAAAAAYAEDLLEGPPQALGLAKRAVNTARDTDTRTAGFVESLAQSTLLQTADHEEGVAAFREDRDPEFTGE</sequence>